<proteinExistence type="predicted"/>
<dbReference type="EMBL" id="JH688697">
    <property type="protein sequence ID" value="EJD32739.1"/>
    <property type="molecule type" value="Genomic_DNA"/>
</dbReference>
<accession>J0CR57</accession>
<name>J0CR57_AURST</name>
<keyword evidence="3" id="KW-1185">Reference proteome</keyword>
<feature type="compositionally biased region" description="Acidic residues" evidence="1">
    <location>
        <begin position="15"/>
        <end position="27"/>
    </location>
</feature>
<protein>
    <submittedName>
        <fullName evidence="2">Uncharacterized protein</fullName>
    </submittedName>
</protein>
<evidence type="ECO:0000313" key="3">
    <source>
        <dbReference type="Proteomes" id="UP000006514"/>
    </source>
</evidence>
<gene>
    <name evidence="2" type="ORF">AURDEDRAFT_178167</name>
</gene>
<dbReference type="KEGG" id="adl:AURDEDRAFT_178167"/>
<dbReference type="AlphaFoldDB" id="J0CR57"/>
<feature type="region of interest" description="Disordered" evidence="1">
    <location>
        <begin position="1"/>
        <end position="84"/>
    </location>
</feature>
<evidence type="ECO:0000313" key="2">
    <source>
        <dbReference type="EMBL" id="EJD32739.1"/>
    </source>
</evidence>
<dbReference type="InParanoid" id="J0CR57"/>
<feature type="compositionally biased region" description="Low complexity" evidence="1">
    <location>
        <begin position="68"/>
        <end position="84"/>
    </location>
</feature>
<reference evidence="3" key="1">
    <citation type="journal article" date="2012" name="Science">
        <title>The Paleozoic origin of enzymatic lignin decomposition reconstructed from 31 fungal genomes.</title>
        <authorList>
            <person name="Floudas D."/>
            <person name="Binder M."/>
            <person name="Riley R."/>
            <person name="Barry K."/>
            <person name="Blanchette R.A."/>
            <person name="Henrissat B."/>
            <person name="Martinez A.T."/>
            <person name="Otillar R."/>
            <person name="Spatafora J.W."/>
            <person name="Yadav J.S."/>
            <person name="Aerts A."/>
            <person name="Benoit I."/>
            <person name="Boyd A."/>
            <person name="Carlson A."/>
            <person name="Copeland A."/>
            <person name="Coutinho P.M."/>
            <person name="de Vries R.P."/>
            <person name="Ferreira P."/>
            <person name="Findley K."/>
            <person name="Foster B."/>
            <person name="Gaskell J."/>
            <person name="Glotzer D."/>
            <person name="Gorecki P."/>
            <person name="Heitman J."/>
            <person name="Hesse C."/>
            <person name="Hori C."/>
            <person name="Igarashi K."/>
            <person name="Jurgens J.A."/>
            <person name="Kallen N."/>
            <person name="Kersten P."/>
            <person name="Kohler A."/>
            <person name="Kuees U."/>
            <person name="Kumar T.K.A."/>
            <person name="Kuo A."/>
            <person name="LaButti K."/>
            <person name="Larrondo L.F."/>
            <person name="Lindquist E."/>
            <person name="Ling A."/>
            <person name="Lombard V."/>
            <person name="Lucas S."/>
            <person name="Lundell T."/>
            <person name="Martin R."/>
            <person name="McLaughlin D.J."/>
            <person name="Morgenstern I."/>
            <person name="Morin E."/>
            <person name="Murat C."/>
            <person name="Nagy L.G."/>
            <person name="Nolan M."/>
            <person name="Ohm R.A."/>
            <person name="Patyshakuliyeva A."/>
            <person name="Rokas A."/>
            <person name="Ruiz-Duenas F.J."/>
            <person name="Sabat G."/>
            <person name="Salamov A."/>
            <person name="Samejima M."/>
            <person name="Schmutz J."/>
            <person name="Slot J.C."/>
            <person name="St John F."/>
            <person name="Stenlid J."/>
            <person name="Sun H."/>
            <person name="Sun S."/>
            <person name="Syed K."/>
            <person name="Tsang A."/>
            <person name="Wiebenga A."/>
            <person name="Young D."/>
            <person name="Pisabarro A."/>
            <person name="Eastwood D.C."/>
            <person name="Martin F."/>
            <person name="Cullen D."/>
            <person name="Grigoriev I.V."/>
            <person name="Hibbett D.S."/>
        </authorList>
    </citation>
    <scope>NUCLEOTIDE SEQUENCE [LARGE SCALE GENOMIC DNA]</scope>
    <source>
        <strain evidence="3">TFB10046</strain>
    </source>
</reference>
<sequence length="84" mass="9891">MPDNSAHRRSFMRSEDDDDEHECDEDDTARLSDDRRKPENEPERSVQRVKSLSETDRLETRPRVTGDSSPTFPFSIPFSIRDHR</sequence>
<organism evidence="2 3">
    <name type="scientific">Auricularia subglabra (strain TFB-10046 / SS5)</name>
    <name type="common">White-rot fungus</name>
    <name type="synonym">Auricularia delicata (strain TFB10046)</name>
    <dbReference type="NCBI Taxonomy" id="717982"/>
    <lineage>
        <taxon>Eukaryota</taxon>
        <taxon>Fungi</taxon>
        <taxon>Dikarya</taxon>
        <taxon>Basidiomycota</taxon>
        <taxon>Agaricomycotina</taxon>
        <taxon>Agaricomycetes</taxon>
        <taxon>Auriculariales</taxon>
        <taxon>Auriculariaceae</taxon>
        <taxon>Auricularia</taxon>
    </lineage>
</organism>
<feature type="compositionally biased region" description="Basic and acidic residues" evidence="1">
    <location>
        <begin position="28"/>
        <end position="64"/>
    </location>
</feature>
<evidence type="ECO:0000256" key="1">
    <source>
        <dbReference type="SAM" id="MobiDB-lite"/>
    </source>
</evidence>
<dbReference type="Proteomes" id="UP000006514">
    <property type="component" value="Unassembled WGS sequence"/>
</dbReference>